<name>A0ABN7VK18_GIGMA</name>
<dbReference type="Proteomes" id="UP000789901">
    <property type="component" value="Unassembled WGS sequence"/>
</dbReference>
<feature type="non-terminal residue" evidence="1">
    <location>
        <position position="1"/>
    </location>
</feature>
<organism evidence="1 2">
    <name type="scientific">Gigaspora margarita</name>
    <dbReference type="NCBI Taxonomy" id="4874"/>
    <lineage>
        <taxon>Eukaryota</taxon>
        <taxon>Fungi</taxon>
        <taxon>Fungi incertae sedis</taxon>
        <taxon>Mucoromycota</taxon>
        <taxon>Glomeromycotina</taxon>
        <taxon>Glomeromycetes</taxon>
        <taxon>Diversisporales</taxon>
        <taxon>Gigasporaceae</taxon>
        <taxon>Gigaspora</taxon>
    </lineage>
</organism>
<evidence type="ECO:0000313" key="2">
    <source>
        <dbReference type="Proteomes" id="UP000789901"/>
    </source>
</evidence>
<reference evidence="1 2" key="1">
    <citation type="submission" date="2021-06" db="EMBL/GenBank/DDBJ databases">
        <authorList>
            <person name="Kallberg Y."/>
            <person name="Tangrot J."/>
            <person name="Rosling A."/>
        </authorList>
    </citation>
    <scope>NUCLEOTIDE SEQUENCE [LARGE SCALE GENOMIC DNA]</scope>
    <source>
        <strain evidence="1 2">120-4 pot B 10/14</strain>
    </source>
</reference>
<comment type="caution">
    <text evidence="1">The sequence shown here is derived from an EMBL/GenBank/DDBJ whole genome shotgun (WGS) entry which is preliminary data.</text>
</comment>
<protein>
    <submittedName>
        <fullName evidence="1">5735_t:CDS:1</fullName>
    </submittedName>
</protein>
<dbReference type="EMBL" id="CAJVQB010016644">
    <property type="protein sequence ID" value="CAG8780848.1"/>
    <property type="molecule type" value="Genomic_DNA"/>
</dbReference>
<proteinExistence type="predicted"/>
<gene>
    <name evidence="1" type="ORF">GMARGA_LOCUS19709</name>
</gene>
<accession>A0ABN7VK18</accession>
<evidence type="ECO:0000313" key="1">
    <source>
        <dbReference type="EMBL" id="CAG8780848.1"/>
    </source>
</evidence>
<keyword evidence="2" id="KW-1185">Reference proteome</keyword>
<sequence>VIVKMNAEQFKEFIKMMSEKSKVEVPISNNGVETLALYQEEGEFESEGSKTFDKFEYKEDNKAEEVEGYFIEWSVAKEENSALYLTNLKEVLVKDDDSEAEGTIKNKILGLIDKNNLP</sequence>